<evidence type="ECO:0000256" key="1">
    <source>
        <dbReference type="SAM" id="MobiDB-lite"/>
    </source>
</evidence>
<keyword evidence="4" id="KW-1185">Reference proteome</keyword>
<feature type="compositionally biased region" description="Acidic residues" evidence="1">
    <location>
        <begin position="241"/>
        <end position="252"/>
    </location>
</feature>
<sequence>MPKILQTDQGTNLTSELMRNVINLLGINHKTSTPFHFQTQGKCERQHDTLNERLRIFINENCKDWDVYLPYFQFALNSSQNSTTGYSPFYLNHGREPTFPSELKYGLSEYALPAEIEKRLSKAKEFATQAIMMSQEKQATRYNKKRRDITFNIGEKCLVRRYIKKKSRPLKLQNLYYGPYTIVDKDKKTDVNYLVELRTKKKNKQMWTHVEKLRKFIERDESLLNFSPNEDTCEHMPDQGPDSDDEAESYNDEEIKNNTVTEKRIPLSSDATVIGSEKVTSPRAVLQESSTKTNLSTNQDNNTSSLASDPTLKTRYYFRSRKPIVYPK</sequence>
<dbReference type="InterPro" id="IPR050951">
    <property type="entry name" value="Retrovirus_Pol_polyprotein"/>
</dbReference>
<evidence type="ECO:0000313" key="4">
    <source>
        <dbReference type="Proteomes" id="UP000094527"/>
    </source>
</evidence>
<dbReference type="AlphaFoldDB" id="A0A1D2MKD8"/>
<dbReference type="Proteomes" id="UP000094527">
    <property type="component" value="Unassembled WGS sequence"/>
</dbReference>
<dbReference type="InterPro" id="IPR001584">
    <property type="entry name" value="Integrase_cat-core"/>
</dbReference>
<comment type="caution">
    <text evidence="3">The sequence shown here is derived from an EMBL/GenBank/DDBJ whole genome shotgun (WGS) entry which is preliminary data.</text>
</comment>
<organism evidence="3 4">
    <name type="scientific">Orchesella cincta</name>
    <name type="common">Springtail</name>
    <name type="synonym">Podura cincta</name>
    <dbReference type="NCBI Taxonomy" id="48709"/>
    <lineage>
        <taxon>Eukaryota</taxon>
        <taxon>Metazoa</taxon>
        <taxon>Ecdysozoa</taxon>
        <taxon>Arthropoda</taxon>
        <taxon>Hexapoda</taxon>
        <taxon>Collembola</taxon>
        <taxon>Entomobryomorpha</taxon>
        <taxon>Entomobryoidea</taxon>
        <taxon>Orchesellidae</taxon>
        <taxon>Orchesellinae</taxon>
        <taxon>Orchesella</taxon>
    </lineage>
</organism>
<accession>A0A1D2MKD8</accession>
<evidence type="ECO:0000313" key="3">
    <source>
        <dbReference type="EMBL" id="ODM93365.1"/>
    </source>
</evidence>
<dbReference type="EMBL" id="LJIJ01001010">
    <property type="protein sequence ID" value="ODM93365.1"/>
    <property type="molecule type" value="Genomic_DNA"/>
</dbReference>
<evidence type="ECO:0000259" key="2">
    <source>
        <dbReference type="PROSITE" id="PS50994"/>
    </source>
</evidence>
<reference evidence="3 4" key="1">
    <citation type="journal article" date="2016" name="Genome Biol. Evol.">
        <title>Gene Family Evolution Reflects Adaptation to Soil Environmental Stressors in the Genome of the Collembolan Orchesella cincta.</title>
        <authorList>
            <person name="Faddeeva-Vakhrusheva A."/>
            <person name="Derks M.F."/>
            <person name="Anvar S.Y."/>
            <person name="Agamennone V."/>
            <person name="Suring W."/>
            <person name="Smit S."/>
            <person name="van Straalen N.M."/>
            <person name="Roelofs D."/>
        </authorList>
    </citation>
    <scope>NUCLEOTIDE SEQUENCE [LARGE SCALE GENOMIC DNA]</scope>
    <source>
        <tissue evidence="3">Mixed pool</tissue>
    </source>
</reference>
<dbReference type="OrthoDB" id="413122at2759"/>
<dbReference type="GO" id="GO:0015074">
    <property type="term" value="P:DNA integration"/>
    <property type="evidence" value="ECO:0007669"/>
    <property type="project" value="InterPro"/>
</dbReference>
<protein>
    <recommendedName>
        <fullName evidence="2">Integrase catalytic domain-containing protein</fullName>
    </recommendedName>
</protein>
<feature type="region of interest" description="Disordered" evidence="1">
    <location>
        <begin position="227"/>
        <end position="313"/>
    </location>
</feature>
<dbReference type="Gene3D" id="3.30.420.10">
    <property type="entry name" value="Ribonuclease H-like superfamily/Ribonuclease H"/>
    <property type="match status" value="1"/>
</dbReference>
<name>A0A1D2MKD8_ORCCI</name>
<dbReference type="InterPro" id="IPR036397">
    <property type="entry name" value="RNaseH_sf"/>
</dbReference>
<dbReference type="SUPFAM" id="SSF53098">
    <property type="entry name" value="Ribonuclease H-like"/>
    <property type="match status" value="1"/>
</dbReference>
<dbReference type="GO" id="GO:0003676">
    <property type="term" value="F:nucleic acid binding"/>
    <property type="evidence" value="ECO:0007669"/>
    <property type="project" value="InterPro"/>
</dbReference>
<dbReference type="PANTHER" id="PTHR37984">
    <property type="entry name" value="PROTEIN CBG26694"/>
    <property type="match status" value="1"/>
</dbReference>
<proteinExistence type="predicted"/>
<feature type="compositionally biased region" description="Basic and acidic residues" evidence="1">
    <location>
        <begin position="253"/>
        <end position="265"/>
    </location>
</feature>
<dbReference type="InterPro" id="IPR012337">
    <property type="entry name" value="RNaseH-like_sf"/>
</dbReference>
<feature type="compositionally biased region" description="Polar residues" evidence="1">
    <location>
        <begin position="287"/>
        <end position="308"/>
    </location>
</feature>
<feature type="domain" description="Integrase catalytic" evidence="2">
    <location>
        <begin position="1"/>
        <end position="96"/>
    </location>
</feature>
<dbReference type="PROSITE" id="PS50994">
    <property type="entry name" value="INTEGRASE"/>
    <property type="match status" value="1"/>
</dbReference>
<gene>
    <name evidence="3" type="ORF">Ocin01_13318</name>
</gene>
<dbReference type="STRING" id="48709.A0A1D2MKD8"/>
<dbReference type="PANTHER" id="PTHR37984:SF15">
    <property type="entry name" value="INTEGRASE CATALYTIC DOMAIN-CONTAINING PROTEIN"/>
    <property type="match status" value="1"/>
</dbReference>
<dbReference type="OMA" id="FHACQLA"/>